<evidence type="ECO:0000256" key="2">
    <source>
        <dbReference type="ARBA" id="ARBA00022737"/>
    </source>
</evidence>
<keyword evidence="5" id="KW-1185">Reference proteome</keyword>
<accession>A0ABV0PDD6</accession>
<feature type="non-terminal residue" evidence="4">
    <location>
        <position position="1"/>
    </location>
</feature>
<keyword evidence="1" id="KW-0813">Transport</keyword>
<dbReference type="Gene3D" id="2.30.29.30">
    <property type="entry name" value="Pleckstrin-homology domain (PH domain)/Phosphotyrosine-binding domain (PTB)"/>
    <property type="match status" value="1"/>
</dbReference>
<comment type="caution">
    <text evidence="4">The sequence shown here is derived from an EMBL/GenBank/DDBJ whole genome shotgun (WGS) entry which is preliminary data.</text>
</comment>
<dbReference type="InterPro" id="IPR006020">
    <property type="entry name" value="PTB/PI_dom"/>
</dbReference>
<name>A0ABV0PDD6_9TELE</name>
<dbReference type="PANTHER" id="PTHR12345">
    <property type="entry name" value="SYNTENIN RELATED"/>
    <property type="match status" value="1"/>
</dbReference>
<feature type="domain" description="PID" evidence="3">
    <location>
        <begin position="9"/>
        <end position="46"/>
    </location>
</feature>
<proteinExistence type="predicted"/>
<evidence type="ECO:0000259" key="3">
    <source>
        <dbReference type="PROSITE" id="PS01179"/>
    </source>
</evidence>
<protein>
    <submittedName>
        <fullName evidence="4">Amyloid-beta A4 protein-binding A member 1</fullName>
    </submittedName>
</protein>
<gene>
    <name evidence="4" type="primary">APBA1_1</name>
    <name evidence="4" type="ORF">GOODEAATRI_011898</name>
</gene>
<sequence>PCDPEDLIDGIIFAATYLGCTHLLSERTPTKSARMQQAQEAMSRVRVRSGGKCLGKHDPCTESKALIRRHRQRLCVA</sequence>
<evidence type="ECO:0000256" key="1">
    <source>
        <dbReference type="ARBA" id="ARBA00022448"/>
    </source>
</evidence>
<dbReference type="SUPFAM" id="SSF50729">
    <property type="entry name" value="PH domain-like"/>
    <property type="match status" value="1"/>
</dbReference>
<dbReference type="Pfam" id="PF00640">
    <property type="entry name" value="PID"/>
    <property type="match status" value="1"/>
</dbReference>
<reference evidence="4 5" key="1">
    <citation type="submission" date="2021-06" db="EMBL/GenBank/DDBJ databases">
        <authorList>
            <person name="Palmer J.M."/>
        </authorList>
    </citation>
    <scope>NUCLEOTIDE SEQUENCE [LARGE SCALE GENOMIC DNA]</scope>
    <source>
        <strain evidence="4 5">GA_2019</strain>
        <tissue evidence="4">Muscle</tissue>
    </source>
</reference>
<evidence type="ECO:0000313" key="5">
    <source>
        <dbReference type="Proteomes" id="UP001476798"/>
    </source>
</evidence>
<dbReference type="Proteomes" id="UP001476798">
    <property type="component" value="Unassembled WGS sequence"/>
</dbReference>
<dbReference type="EMBL" id="JAHRIO010070710">
    <property type="protein sequence ID" value="MEQ2181465.1"/>
    <property type="molecule type" value="Genomic_DNA"/>
</dbReference>
<evidence type="ECO:0000313" key="4">
    <source>
        <dbReference type="EMBL" id="MEQ2181465.1"/>
    </source>
</evidence>
<dbReference type="PROSITE" id="PS01179">
    <property type="entry name" value="PID"/>
    <property type="match status" value="1"/>
</dbReference>
<dbReference type="InterPro" id="IPR011993">
    <property type="entry name" value="PH-like_dom_sf"/>
</dbReference>
<organism evidence="4 5">
    <name type="scientific">Goodea atripinnis</name>
    <dbReference type="NCBI Taxonomy" id="208336"/>
    <lineage>
        <taxon>Eukaryota</taxon>
        <taxon>Metazoa</taxon>
        <taxon>Chordata</taxon>
        <taxon>Craniata</taxon>
        <taxon>Vertebrata</taxon>
        <taxon>Euteleostomi</taxon>
        <taxon>Actinopterygii</taxon>
        <taxon>Neopterygii</taxon>
        <taxon>Teleostei</taxon>
        <taxon>Neoteleostei</taxon>
        <taxon>Acanthomorphata</taxon>
        <taxon>Ovalentaria</taxon>
        <taxon>Atherinomorphae</taxon>
        <taxon>Cyprinodontiformes</taxon>
        <taxon>Goodeidae</taxon>
        <taxon>Goodea</taxon>
    </lineage>
</organism>
<keyword evidence="2" id="KW-0677">Repeat</keyword>
<dbReference type="InterPro" id="IPR051230">
    <property type="entry name" value="APP-Binding"/>
</dbReference>
<dbReference type="PANTHER" id="PTHR12345:SF14">
    <property type="entry name" value="AMYLOID-BETA A4 PRECURSOR PROTEIN-BINDING FAMILY A MEMBER 1"/>
    <property type="match status" value="1"/>
</dbReference>